<sequence length="227" mass="25666">MTNIIPPEWIFKVMGSPELLTFMRSSPLMTRLEKSGKLQFLDLPSNYTLRTRETISQMFTDPHLYGDILAPAEHLLVFQPDSIFCANAPLTLNDFLEWDWIGAPWSKTATYGGNGGLSLRKVSKILKLLEKKKRKHGDGALEDLWLSNGLNALPGAQMANANTSKTFSVESVWDEAPLGYHIGWLGVHHEQIWDDKSQVDHIMEYCPEVKMILGMKLDNDKPEGIPR</sequence>
<name>A0A8T9CBP0_9HELO</name>
<dbReference type="OrthoDB" id="10025998at2759"/>
<dbReference type="InterPro" id="IPR043729">
    <property type="entry name" value="DUF5672"/>
</dbReference>
<dbReference type="Proteomes" id="UP000469558">
    <property type="component" value="Unassembled WGS sequence"/>
</dbReference>
<comment type="caution">
    <text evidence="2">The sequence shown here is derived from an EMBL/GenBank/DDBJ whole genome shotgun (WGS) entry which is preliminary data.</text>
</comment>
<dbReference type="EMBL" id="QGMK01000248">
    <property type="protein sequence ID" value="TVY82981.1"/>
    <property type="molecule type" value="Genomic_DNA"/>
</dbReference>
<feature type="domain" description="DUF5672" evidence="1">
    <location>
        <begin position="38"/>
        <end position="181"/>
    </location>
</feature>
<protein>
    <recommendedName>
        <fullName evidence="1">DUF5672 domain-containing protein</fullName>
    </recommendedName>
</protein>
<dbReference type="Pfam" id="PF18922">
    <property type="entry name" value="DUF5672"/>
    <property type="match status" value="1"/>
</dbReference>
<gene>
    <name evidence="2" type="ORF">LSUE1_G003134</name>
</gene>
<evidence type="ECO:0000313" key="2">
    <source>
        <dbReference type="EMBL" id="TVY82981.1"/>
    </source>
</evidence>
<evidence type="ECO:0000259" key="1">
    <source>
        <dbReference type="Pfam" id="PF18922"/>
    </source>
</evidence>
<organism evidence="2 3">
    <name type="scientific">Lachnellula suecica</name>
    <dbReference type="NCBI Taxonomy" id="602035"/>
    <lineage>
        <taxon>Eukaryota</taxon>
        <taxon>Fungi</taxon>
        <taxon>Dikarya</taxon>
        <taxon>Ascomycota</taxon>
        <taxon>Pezizomycotina</taxon>
        <taxon>Leotiomycetes</taxon>
        <taxon>Helotiales</taxon>
        <taxon>Lachnaceae</taxon>
        <taxon>Lachnellula</taxon>
    </lineage>
</organism>
<proteinExistence type="predicted"/>
<dbReference type="AlphaFoldDB" id="A0A8T9CBP0"/>
<evidence type="ECO:0000313" key="3">
    <source>
        <dbReference type="Proteomes" id="UP000469558"/>
    </source>
</evidence>
<accession>A0A8T9CBP0</accession>
<reference evidence="2 3" key="1">
    <citation type="submission" date="2018-05" db="EMBL/GenBank/DDBJ databases">
        <title>Genome sequencing and assembly of the regulated plant pathogen Lachnellula willkommii and related sister species for the development of diagnostic species identification markers.</title>
        <authorList>
            <person name="Giroux E."/>
            <person name="Bilodeau G."/>
        </authorList>
    </citation>
    <scope>NUCLEOTIDE SEQUENCE [LARGE SCALE GENOMIC DNA]</scope>
    <source>
        <strain evidence="2 3">CBS 268.59</strain>
    </source>
</reference>
<keyword evidence="3" id="KW-1185">Reference proteome</keyword>